<reference evidence="8" key="1">
    <citation type="journal article" date="2018" name="Nat. Microbiol.">
        <title>Leveraging single-cell genomics to expand the fungal tree of life.</title>
        <authorList>
            <person name="Ahrendt S.R."/>
            <person name="Quandt C.A."/>
            <person name="Ciobanu D."/>
            <person name="Clum A."/>
            <person name="Salamov A."/>
            <person name="Andreopoulos B."/>
            <person name="Cheng J.F."/>
            <person name="Woyke T."/>
            <person name="Pelin A."/>
            <person name="Henrissat B."/>
            <person name="Reynolds N.K."/>
            <person name="Benny G.L."/>
            <person name="Smith M.E."/>
            <person name="James T.Y."/>
            <person name="Grigoriev I.V."/>
        </authorList>
    </citation>
    <scope>NUCLEOTIDE SEQUENCE [LARGE SCALE GENOMIC DNA]</scope>
    <source>
        <strain evidence="8">ATCC 52028</strain>
    </source>
</reference>
<evidence type="ECO:0000256" key="3">
    <source>
        <dbReference type="ARBA" id="ARBA00022794"/>
    </source>
</evidence>
<sequence>MAEVHVVGAICGAKGWPGSANLFCRFEIVAGDHWKLIEGAASGQTQTDDPADGEHCVWNHPLDLHYVTNAVSGWPRFRCEVYHVDRTTGKHELDGYGFVFMPTAPGTYTLDCVTWALQTPSMMDRLWTWLSGLQPQLRTLDTVSSPNDRYCLNTTSRGHVILEVTVVLRHFERYA</sequence>
<evidence type="ECO:0000256" key="5">
    <source>
        <dbReference type="ARBA" id="ARBA00023273"/>
    </source>
</evidence>
<evidence type="ECO:0000313" key="8">
    <source>
        <dbReference type="Proteomes" id="UP000268535"/>
    </source>
</evidence>
<name>A0A4P9WXM3_9FUNG</name>
<evidence type="ECO:0000313" key="7">
    <source>
        <dbReference type="EMBL" id="RKO97422.1"/>
    </source>
</evidence>
<comment type="subcellular location">
    <subcellularLocation>
        <location evidence="1">Cytoplasm</location>
        <location evidence="1">Cytoskeleton</location>
        <location evidence="1">Cilium basal body</location>
    </subcellularLocation>
</comment>
<organism evidence="7 8">
    <name type="scientific">Caulochytrium protostelioides</name>
    <dbReference type="NCBI Taxonomy" id="1555241"/>
    <lineage>
        <taxon>Eukaryota</taxon>
        <taxon>Fungi</taxon>
        <taxon>Fungi incertae sedis</taxon>
        <taxon>Chytridiomycota</taxon>
        <taxon>Chytridiomycota incertae sedis</taxon>
        <taxon>Chytridiomycetes</taxon>
        <taxon>Caulochytriales</taxon>
        <taxon>Caulochytriaceae</taxon>
        <taxon>Caulochytrium</taxon>
    </lineage>
</organism>
<dbReference type="InterPro" id="IPR010796">
    <property type="entry name" value="C2_B9-type_dom"/>
</dbReference>
<evidence type="ECO:0000256" key="1">
    <source>
        <dbReference type="ARBA" id="ARBA00004120"/>
    </source>
</evidence>
<gene>
    <name evidence="7" type="ORF">CAUPRSCDRAFT_10900</name>
</gene>
<dbReference type="GO" id="GO:0036038">
    <property type="term" value="C:MKS complex"/>
    <property type="evidence" value="ECO:0007669"/>
    <property type="project" value="TreeGrafter"/>
</dbReference>
<evidence type="ECO:0000256" key="2">
    <source>
        <dbReference type="ARBA" id="ARBA00022490"/>
    </source>
</evidence>
<dbReference type="PANTHER" id="PTHR12968">
    <property type="entry name" value="B9 DOMAIN-CONTAINING"/>
    <property type="match status" value="1"/>
</dbReference>
<keyword evidence="2" id="KW-0963">Cytoplasm</keyword>
<dbReference type="PANTHER" id="PTHR12968:SF2">
    <property type="entry name" value="B9 DOMAIN-CONTAINING PROTEIN 2"/>
    <property type="match status" value="1"/>
</dbReference>
<accession>A0A4P9WXM3</accession>
<keyword evidence="3" id="KW-0970">Cilium biogenesis/degradation</keyword>
<evidence type="ECO:0000256" key="4">
    <source>
        <dbReference type="ARBA" id="ARBA00023212"/>
    </source>
</evidence>
<dbReference type="GO" id="GO:0060271">
    <property type="term" value="P:cilium assembly"/>
    <property type="evidence" value="ECO:0007669"/>
    <property type="project" value="TreeGrafter"/>
</dbReference>
<keyword evidence="4" id="KW-0206">Cytoskeleton</keyword>
<keyword evidence="5" id="KW-0966">Cell projection</keyword>
<dbReference type="EMBL" id="ML009275">
    <property type="protein sequence ID" value="RKO97422.1"/>
    <property type="molecule type" value="Genomic_DNA"/>
</dbReference>
<dbReference type="AlphaFoldDB" id="A0A4P9WXM3"/>
<dbReference type="PROSITE" id="PS51381">
    <property type="entry name" value="C2_B9"/>
    <property type="match status" value="1"/>
</dbReference>
<dbReference type="Proteomes" id="UP000268535">
    <property type="component" value="Unassembled WGS sequence"/>
</dbReference>
<evidence type="ECO:0000256" key="6">
    <source>
        <dbReference type="ARBA" id="ARBA00039272"/>
    </source>
</evidence>
<proteinExistence type="predicted"/>
<protein>
    <recommendedName>
        <fullName evidence="6">B9 domain-containing protein 2</fullName>
    </recommendedName>
</protein>
<dbReference type="Pfam" id="PF07162">
    <property type="entry name" value="B9-C2"/>
    <property type="match status" value="1"/>
</dbReference>